<accession>A0A1H3X810</accession>
<dbReference type="RefSeq" id="WP_093239524.1">
    <property type="nucleotide sequence ID" value="NZ_FNQF01000002.1"/>
</dbReference>
<dbReference type="PANTHER" id="PTHR43102:SF2">
    <property type="entry name" value="GAF DOMAIN-CONTAINING PROTEIN"/>
    <property type="match status" value="1"/>
</dbReference>
<reference evidence="5 6" key="1">
    <citation type="submission" date="2016-10" db="EMBL/GenBank/DDBJ databases">
        <authorList>
            <person name="de Groot N.N."/>
        </authorList>
    </citation>
    <scope>NUCLEOTIDE SEQUENCE [LARGE SCALE GENOMIC DNA]</scope>
    <source>
        <strain evidence="5 6">DSM 23581</strain>
    </source>
</reference>
<dbReference type="Pfam" id="PF01590">
    <property type="entry name" value="GAF"/>
    <property type="match status" value="1"/>
</dbReference>
<evidence type="ECO:0000256" key="1">
    <source>
        <dbReference type="ARBA" id="ARBA00000085"/>
    </source>
</evidence>
<protein>
    <recommendedName>
        <fullName evidence="2">histidine kinase</fullName>
        <ecNumber evidence="2">2.7.13.3</ecNumber>
    </recommendedName>
</protein>
<dbReference type="Proteomes" id="UP000198820">
    <property type="component" value="Unassembled WGS sequence"/>
</dbReference>
<feature type="domain" description="Histidine kinase" evidence="4">
    <location>
        <begin position="188"/>
        <end position="403"/>
    </location>
</feature>
<keyword evidence="6" id="KW-1185">Reference proteome</keyword>
<keyword evidence="3" id="KW-0597">Phosphoprotein</keyword>
<dbReference type="SUPFAM" id="SSF47384">
    <property type="entry name" value="Homodimeric domain of signal transducing histidine kinase"/>
    <property type="match status" value="1"/>
</dbReference>
<dbReference type="InterPro" id="IPR036890">
    <property type="entry name" value="HATPase_C_sf"/>
</dbReference>
<dbReference type="EC" id="2.7.13.3" evidence="2"/>
<dbReference type="InterPro" id="IPR003018">
    <property type="entry name" value="GAF"/>
</dbReference>
<evidence type="ECO:0000256" key="3">
    <source>
        <dbReference type="ARBA" id="ARBA00022553"/>
    </source>
</evidence>
<dbReference type="STRING" id="908615.SAMN05421540_102268"/>
<dbReference type="SMART" id="SM00387">
    <property type="entry name" value="HATPase_c"/>
    <property type="match status" value="1"/>
</dbReference>
<dbReference type="SUPFAM" id="SSF55874">
    <property type="entry name" value="ATPase domain of HSP90 chaperone/DNA topoisomerase II/histidine kinase"/>
    <property type="match status" value="1"/>
</dbReference>
<evidence type="ECO:0000313" key="5">
    <source>
        <dbReference type="EMBL" id="SDZ95061.1"/>
    </source>
</evidence>
<gene>
    <name evidence="5" type="ORF">SAMN05421540_102268</name>
</gene>
<dbReference type="Gene3D" id="3.30.565.10">
    <property type="entry name" value="Histidine kinase-like ATPase, C-terminal domain"/>
    <property type="match status" value="1"/>
</dbReference>
<dbReference type="PROSITE" id="PS50109">
    <property type="entry name" value="HIS_KIN"/>
    <property type="match status" value="1"/>
</dbReference>
<dbReference type="Gene3D" id="1.10.287.130">
    <property type="match status" value="1"/>
</dbReference>
<comment type="catalytic activity">
    <reaction evidence="1">
        <text>ATP + protein L-histidine = ADP + protein N-phospho-L-histidine.</text>
        <dbReference type="EC" id="2.7.13.3"/>
    </reaction>
</comment>
<sequence length="403" mass="45850">MQSSPLTLKEQKRIEALKSLNILDSENEREYDDITDLAAAICDTPIAIVSLVDRHRQWFKAKIGIDICEVDREHSFCTHAIENPYEIMEVNDARLDPRFKDNPYTFGDDAIIFYAGAPLIDSDGNALGTLCVIDHKPRKLTDIQLSSLDKLAKQVVKLFKLHAYNSHLKDKETELKETNTKLKNFAGVVSHDMKMPLANMIVTFDILKAKYAKNLDEGGLEYLSNLKQSAFKMSDYITNILAHYESDYITNEAGLHQVFDIHELLENIEEMLDINDNCEIEFPEHNREIKANKIALEQIFLNLIGNSIKYNDKDVIKIKVAFEEDNYNYYFSIQDNGIGIPEEEKKRVFELFSTVASEDRNGNIGNGIGLSTVRKLIFNLGGKIDIKSKVGIGTTIKFSIEKK</sequence>
<dbReference type="InterPro" id="IPR036097">
    <property type="entry name" value="HisK_dim/P_sf"/>
</dbReference>
<evidence type="ECO:0000259" key="4">
    <source>
        <dbReference type="PROSITE" id="PS50109"/>
    </source>
</evidence>
<evidence type="ECO:0000313" key="6">
    <source>
        <dbReference type="Proteomes" id="UP000198820"/>
    </source>
</evidence>
<dbReference type="PANTHER" id="PTHR43102">
    <property type="entry name" value="SLR1143 PROTEIN"/>
    <property type="match status" value="1"/>
</dbReference>
<name>A0A1H3X810_9FLAO</name>
<dbReference type="PRINTS" id="PR00344">
    <property type="entry name" value="BCTRLSENSOR"/>
</dbReference>
<organism evidence="5 6">
    <name type="scientific">Psychroflexus halocasei</name>
    <dbReference type="NCBI Taxonomy" id="908615"/>
    <lineage>
        <taxon>Bacteria</taxon>
        <taxon>Pseudomonadati</taxon>
        <taxon>Bacteroidota</taxon>
        <taxon>Flavobacteriia</taxon>
        <taxon>Flavobacteriales</taxon>
        <taxon>Flavobacteriaceae</taxon>
        <taxon>Psychroflexus</taxon>
    </lineage>
</organism>
<dbReference type="InterPro" id="IPR003594">
    <property type="entry name" value="HATPase_dom"/>
</dbReference>
<dbReference type="EMBL" id="FNQF01000002">
    <property type="protein sequence ID" value="SDZ95061.1"/>
    <property type="molecule type" value="Genomic_DNA"/>
</dbReference>
<dbReference type="InterPro" id="IPR005467">
    <property type="entry name" value="His_kinase_dom"/>
</dbReference>
<evidence type="ECO:0000256" key="2">
    <source>
        <dbReference type="ARBA" id="ARBA00012438"/>
    </source>
</evidence>
<dbReference type="InterPro" id="IPR004358">
    <property type="entry name" value="Sig_transdc_His_kin-like_C"/>
</dbReference>
<dbReference type="CDD" id="cd00082">
    <property type="entry name" value="HisKA"/>
    <property type="match status" value="1"/>
</dbReference>
<dbReference type="Pfam" id="PF02518">
    <property type="entry name" value="HATPase_c"/>
    <property type="match status" value="1"/>
</dbReference>
<dbReference type="CDD" id="cd00075">
    <property type="entry name" value="HATPase"/>
    <property type="match status" value="1"/>
</dbReference>
<proteinExistence type="predicted"/>
<dbReference type="InterPro" id="IPR003661">
    <property type="entry name" value="HisK_dim/P_dom"/>
</dbReference>
<dbReference type="AlphaFoldDB" id="A0A1H3X810"/>
<dbReference type="GO" id="GO:0000155">
    <property type="term" value="F:phosphorelay sensor kinase activity"/>
    <property type="evidence" value="ECO:0007669"/>
    <property type="project" value="InterPro"/>
</dbReference>
<dbReference type="InterPro" id="IPR029016">
    <property type="entry name" value="GAF-like_dom_sf"/>
</dbReference>
<dbReference type="SUPFAM" id="SSF55781">
    <property type="entry name" value="GAF domain-like"/>
    <property type="match status" value="1"/>
</dbReference>
<dbReference type="Gene3D" id="3.30.450.40">
    <property type="match status" value="1"/>
</dbReference>